<accession>A0ABN0YXG7</accession>
<dbReference type="RefSeq" id="WP_344026749.1">
    <property type="nucleotide sequence ID" value="NZ_BAAABX010000048.1"/>
</dbReference>
<evidence type="ECO:0000313" key="2">
    <source>
        <dbReference type="Proteomes" id="UP001500879"/>
    </source>
</evidence>
<name>A0ABN0YXG7_9ACTN</name>
<dbReference type="EMBL" id="BAAABX010000048">
    <property type="protein sequence ID" value="GAA0416603.1"/>
    <property type="molecule type" value="Genomic_DNA"/>
</dbReference>
<comment type="caution">
    <text evidence="1">The sequence shown here is derived from an EMBL/GenBank/DDBJ whole genome shotgun (WGS) entry which is preliminary data.</text>
</comment>
<sequence length="43" mass="4707">MERPDVYEPPALAEIGDFTELTRGAPNGEWAEMMGYYSAGVQG</sequence>
<keyword evidence="2" id="KW-1185">Reference proteome</keyword>
<dbReference type="NCBIfam" id="NF033521">
    <property type="entry name" value="lasso_leader_L3"/>
    <property type="match status" value="1"/>
</dbReference>
<protein>
    <recommendedName>
        <fullName evidence="3">Lasso RiPP family leader peptide-containing protein</fullName>
    </recommendedName>
</protein>
<gene>
    <name evidence="1" type="ORF">GCM10010357_42520</name>
</gene>
<dbReference type="Proteomes" id="UP001500879">
    <property type="component" value="Unassembled WGS sequence"/>
</dbReference>
<evidence type="ECO:0000313" key="1">
    <source>
        <dbReference type="EMBL" id="GAA0416603.1"/>
    </source>
</evidence>
<reference evidence="1 2" key="1">
    <citation type="journal article" date="2019" name="Int. J. Syst. Evol. Microbiol.">
        <title>The Global Catalogue of Microorganisms (GCM) 10K type strain sequencing project: providing services to taxonomists for standard genome sequencing and annotation.</title>
        <authorList>
            <consortium name="The Broad Institute Genomics Platform"/>
            <consortium name="The Broad Institute Genome Sequencing Center for Infectious Disease"/>
            <person name="Wu L."/>
            <person name="Ma J."/>
        </authorList>
    </citation>
    <scope>NUCLEOTIDE SEQUENCE [LARGE SCALE GENOMIC DNA]</scope>
    <source>
        <strain evidence="1 2">JCM 4788</strain>
    </source>
</reference>
<evidence type="ECO:0008006" key="3">
    <source>
        <dbReference type="Google" id="ProtNLM"/>
    </source>
</evidence>
<organism evidence="1 2">
    <name type="scientific">Streptomyces luteireticuli</name>
    <dbReference type="NCBI Taxonomy" id="173858"/>
    <lineage>
        <taxon>Bacteria</taxon>
        <taxon>Bacillati</taxon>
        <taxon>Actinomycetota</taxon>
        <taxon>Actinomycetes</taxon>
        <taxon>Kitasatosporales</taxon>
        <taxon>Streptomycetaceae</taxon>
        <taxon>Streptomyces</taxon>
    </lineage>
</organism>
<proteinExistence type="predicted"/>